<proteinExistence type="predicted"/>
<dbReference type="AlphaFoldDB" id="A0A0C2VIB5"/>
<reference evidence="1 2" key="1">
    <citation type="submission" date="2015-01" db="EMBL/GenBank/DDBJ databases">
        <title>Genome sequencing of Jeotgalibacillus soli.</title>
        <authorList>
            <person name="Goh K.M."/>
            <person name="Chan K.-G."/>
            <person name="Yaakop A.S."/>
            <person name="Ee R."/>
            <person name="Gan H.M."/>
            <person name="Chan C.S."/>
        </authorList>
    </citation>
    <scope>NUCLEOTIDE SEQUENCE [LARGE SCALE GENOMIC DNA]</scope>
    <source>
        <strain evidence="1 2">P9</strain>
    </source>
</reference>
<evidence type="ECO:0000313" key="1">
    <source>
        <dbReference type="EMBL" id="KIL48602.1"/>
    </source>
</evidence>
<sequence>MPVFEYDILDIYIIFNVTKPMKKEGFLWLLEKGKTAWVRSEGSLPLKVCETMYFS</sequence>
<accession>A0A0C2VIB5</accession>
<keyword evidence="2" id="KW-1185">Reference proteome</keyword>
<evidence type="ECO:0000313" key="2">
    <source>
        <dbReference type="Proteomes" id="UP000031938"/>
    </source>
</evidence>
<dbReference type="EMBL" id="JXRP01000011">
    <property type="protein sequence ID" value="KIL48602.1"/>
    <property type="molecule type" value="Genomic_DNA"/>
</dbReference>
<protein>
    <submittedName>
        <fullName evidence="1">Uncharacterized protein</fullName>
    </submittedName>
</protein>
<gene>
    <name evidence="1" type="ORF">KP78_15420</name>
</gene>
<name>A0A0C2VIB5_9BACL</name>
<dbReference type="Proteomes" id="UP000031938">
    <property type="component" value="Unassembled WGS sequence"/>
</dbReference>
<organism evidence="1 2">
    <name type="scientific">Jeotgalibacillus soli</name>
    <dbReference type="NCBI Taxonomy" id="889306"/>
    <lineage>
        <taxon>Bacteria</taxon>
        <taxon>Bacillati</taxon>
        <taxon>Bacillota</taxon>
        <taxon>Bacilli</taxon>
        <taxon>Bacillales</taxon>
        <taxon>Caryophanaceae</taxon>
        <taxon>Jeotgalibacillus</taxon>
    </lineage>
</organism>
<comment type="caution">
    <text evidence="1">The sequence shown here is derived from an EMBL/GenBank/DDBJ whole genome shotgun (WGS) entry which is preliminary data.</text>
</comment>
<dbReference type="STRING" id="889306.KP78_15420"/>